<protein>
    <submittedName>
        <fullName evidence="1">YkgJ family cysteine cluster protein</fullName>
    </submittedName>
</protein>
<evidence type="ECO:0000313" key="2">
    <source>
        <dbReference type="Proteomes" id="UP000886689"/>
    </source>
</evidence>
<comment type="caution">
    <text evidence="1">The sequence shown here is derived from an EMBL/GenBank/DDBJ whole genome shotgun (WGS) entry which is preliminary data.</text>
</comment>
<dbReference type="EMBL" id="JADJUC010000002">
    <property type="protein sequence ID" value="MBK8523176.1"/>
    <property type="molecule type" value="Genomic_DNA"/>
</dbReference>
<reference evidence="1" key="1">
    <citation type="submission" date="2020-10" db="EMBL/GenBank/DDBJ databases">
        <title>Connecting structure to function with the recovery of over 1000 high-quality activated sludge metagenome-assembled genomes encoding full-length rRNA genes using long-read sequencing.</title>
        <authorList>
            <person name="Singleton C.M."/>
            <person name="Petriglieri F."/>
            <person name="Kristensen J.M."/>
            <person name="Kirkegaard R.H."/>
            <person name="Michaelsen T.Y."/>
            <person name="Andersen M.H."/>
            <person name="Karst S.M."/>
            <person name="Dueholm M.S."/>
            <person name="Nielsen P.H."/>
            <person name="Albertsen M."/>
        </authorList>
    </citation>
    <scope>NUCLEOTIDE SEQUENCE</scope>
    <source>
        <strain evidence="1">Hirt_18-Q3-R61-65_BATAC.395</strain>
    </source>
</reference>
<dbReference type="Pfam" id="PF03692">
    <property type="entry name" value="CxxCxxCC"/>
    <property type="match status" value="1"/>
</dbReference>
<organism evidence="1 2">
    <name type="scientific">Candidatus Proximibacter danicus</name>
    <dbReference type="NCBI Taxonomy" id="2954365"/>
    <lineage>
        <taxon>Bacteria</taxon>
        <taxon>Pseudomonadati</taxon>
        <taxon>Pseudomonadota</taxon>
        <taxon>Betaproteobacteria</taxon>
        <taxon>Candidatus Proximibacter</taxon>
    </lineage>
</organism>
<sequence length="118" mass="12830">MPESSPCTDCGACCRHFRVSFYQGELDSFSGGTVPAAMTSPVTPFLVCMQGTEYGKGRCIALQPDNRCAIYENRPSPCREFPVYMEDGSLNPKCLELRTGHGIGLPEPDQPEPPLKAA</sequence>
<dbReference type="InterPro" id="IPR005358">
    <property type="entry name" value="Puta_zinc/iron-chelating_dom"/>
</dbReference>
<gene>
    <name evidence="1" type="ORF">IPL58_03050</name>
</gene>
<dbReference type="Proteomes" id="UP000886689">
    <property type="component" value="Unassembled WGS sequence"/>
</dbReference>
<evidence type="ECO:0000313" key="1">
    <source>
        <dbReference type="EMBL" id="MBK8523176.1"/>
    </source>
</evidence>
<accession>A0A9D7K2A8</accession>
<proteinExistence type="predicted"/>
<name>A0A9D7K2A8_9PROT</name>
<dbReference type="AlphaFoldDB" id="A0A9D7K2A8"/>